<dbReference type="AlphaFoldDB" id="A0AAU7QAV8"/>
<feature type="transmembrane region" description="Helical" evidence="1">
    <location>
        <begin position="134"/>
        <end position="156"/>
    </location>
</feature>
<keyword evidence="1" id="KW-1133">Transmembrane helix</keyword>
<feature type="transmembrane region" description="Helical" evidence="1">
    <location>
        <begin position="91"/>
        <end position="114"/>
    </location>
</feature>
<name>A0AAU7QAV8_9GAMM</name>
<evidence type="ECO:0000256" key="1">
    <source>
        <dbReference type="SAM" id="Phobius"/>
    </source>
</evidence>
<protein>
    <submittedName>
        <fullName evidence="2">Uncharacterized protein</fullName>
    </submittedName>
</protein>
<gene>
    <name evidence="2" type="ORF">ABK905_02350</name>
</gene>
<keyword evidence="1" id="KW-0812">Transmembrane</keyword>
<organism evidence="2">
    <name type="scientific">Acerihabitans sp. KWT182</name>
    <dbReference type="NCBI Taxonomy" id="3157919"/>
    <lineage>
        <taxon>Bacteria</taxon>
        <taxon>Pseudomonadati</taxon>
        <taxon>Pseudomonadota</taxon>
        <taxon>Gammaproteobacteria</taxon>
        <taxon>Enterobacterales</taxon>
        <taxon>Pectobacteriaceae</taxon>
        <taxon>Acerihabitans</taxon>
    </lineage>
</organism>
<proteinExistence type="predicted"/>
<dbReference type="EMBL" id="CP157947">
    <property type="protein sequence ID" value="XBS70154.1"/>
    <property type="molecule type" value="Genomic_DNA"/>
</dbReference>
<evidence type="ECO:0000313" key="2">
    <source>
        <dbReference type="EMBL" id="XBS70154.1"/>
    </source>
</evidence>
<reference evidence="2" key="1">
    <citation type="submission" date="2024-06" db="EMBL/GenBank/DDBJ databases">
        <authorList>
            <person name="Coelho C."/>
            <person name="Bento M."/>
            <person name="Garcia E."/>
            <person name="Camelo A."/>
            <person name="Brandao I."/>
            <person name="Espirito Santo C."/>
            <person name="Trovao J."/>
            <person name="Verissimo A."/>
            <person name="Costa J."/>
            <person name="Tiago I."/>
        </authorList>
    </citation>
    <scope>NUCLEOTIDE SEQUENCE</scope>
    <source>
        <strain evidence="2">KWT182</strain>
    </source>
</reference>
<accession>A0AAU7QAV8</accession>
<sequence length="168" mass="17999">MFIDIISRQHYENFPLTAVLSDTNSDISTRIQSVSNTPPSSAPSCFIGIACGAVMAASTYYSGKIITNAVYDLNNFSALEKSGSQSPPQEIVNLGVEYGALGGFITGLSAAMILRQCIKISNRQEFYANHKNILLFIGGSVGIGFGGLVGALYSIALNHWITMNDSYD</sequence>
<keyword evidence="1" id="KW-0472">Membrane</keyword>